<dbReference type="SUPFAM" id="SSF141571">
    <property type="entry name" value="Pentapeptide repeat-like"/>
    <property type="match status" value="1"/>
</dbReference>
<dbReference type="RefSeq" id="WP_190417048.1">
    <property type="nucleotide sequence ID" value="NZ_JAMPKK010000112.1"/>
</dbReference>
<evidence type="ECO:0000256" key="1">
    <source>
        <dbReference type="ARBA" id="ARBA00022737"/>
    </source>
</evidence>
<sequence length="141" mass="14748">MKREILTVAALLMPYYWAMPVKADNPEHVQRLMATNQCEFCDLSGASFTGSDLSNANLKGANLANANLSGVILANTDFTGANLANANLSNAVLNGANISGANLQFADLQNASLLGASAREKAELAGANLKGTIMPDGRIHN</sequence>
<keyword evidence="3" id="KW-1185">Reference proteome</keyword>
<dbReference type="Proteomes" id="UP001442494">
    <property type="component" value="Unassembled WGS sequence"/>
</dbReference>
<accession>A0ABV0JXD8</accession>
<dbReference type="Pfam" id="PF00805">
    <property type="entry name" value="Pentapeptide"/>
    <property type="match status" value="2"/>
</dbReference>
<dbReference type="EMBL" id="JAMPKK010000112">
    <property type="protein sequence ID" value="MEP0868093.1"/>
    <property type="molecule type" value="Genomic_DNA"/>
</dbReference>
<evidence type="ECO:0000313" key="2">
    <source>
        <dbReference type="EMBL" id="MEP0868093.1"/>
    </source>
</evidence>
<proteinExistence type="predicted"/>
<dbReference type="PANTHER" id="PTHR47485:SF1">
    <property type="entry name" value="THYLAKOID LUMENAL 17.4 KDA PROTEIN, CHLOROPLASTIC"/>
    <property type="match status" value="1"/>
</dbReference>
<keyword evidence="1" id="KW-0677">Repeat</keyword>
<comment type="caution">
    <text evidence="2">The sequence shown here is derived from an EMBL/GenBank/DDBJ whole genome shotgun (WGS) entry which is preliminary data.</text>
</comment>
<protein>
    <submittedName>
        <fullName evidence="2">Pentapeptide repeat-containing protein</fullName>
    </submittedName>
</protein>
<name>A0ABV0JXD8_9CYAN</name>
<gene>
    <name evidence="2" type="ORF">NDI37_27025</name>
</gene>
<organism evidence="2 3">
    <name type="scientific">Funiculus sociatus GB2-A5</name>
    <dbReference type="NCBI Taxonomy" id="2933946"/>
    <lineage>
        <taxon>Bacteria</taxon>
        <taxon>Bacillati</taxon>
        <taxon>Cyanobacteriota</taxon>
        <taxon>Cyanophyceae</taxon>
        <taxon>Coleofasciculales</taxon>
        <taxon>Coleofasciculaceae</taxon>
        <taxon>Funiculus</taxon>
    </lineage>
</organism>
<reference evidence="2 3" key="1">
    <citation type="submission" date="2022-04" db="EMBL/GenBank/DDBJ databases">
        <title>Positive selection, recombination, and allopatry shape intraspecific diversity of widespread and dominant cyanobacteria.</title>
        <authorList>
            <person name="Wei J."/>
            <person name="Shu W."/>
            <person name="Hu C."/>
        </authorList>
    </citation>
    <scope>NUCLEOTIDE SEQUENCE [LARGE SCALE GENOMIC DNA]</scope>
    <source>
        <strain evidence="2 3">GB2-A5</strain>
    </source>
</reference>
<evidence type="ECO:0000313" key="3">
    <source>
        <dbReference type="Proteomes" id="UP001442494"/>
    </source>
</evidence>
<dbReference type="InterPro" id="IPR001646">
    <property type="entry name" value="5peptide_repeat"/>
</dbReference>
<dbReference type="Gene3D" id="2.160.20.80">
    <property type="entry name" value="E3 ubiquitin-protein ligase SopA"/>
    <property type="match status" value="1"/>
</dbReference>
<dbReference type="PANTHER" id="PTHR47485">
    <property type="entry name" value="THYLAKOID LUMENAL 17.4 KDA PROTEIN, CHLOROPLASTIC"/>
    <property type="match status" value="1"/>
</dbReference>